<dbReference type="PANTHER" id="PTHR43313">
    <property type="entry name" value="SHORT-CHAIN DEHYDROGENASE/REDUCTASE FAMILY 9C"/>
    <property type="match status" value="1"/>
</dbReference>
<dbReference type="Pfam" id="PF00106">
    <property type="entry name" value="adh_short"/>
    <property type="match status" value="1"/>
</dbReference>
<name>S7QB56_GLOTA</name>
<gene>
    <name evidence="3" type="ORF">GLOTRDRAFT_138248</name>
</gene>
<dbReference type="HOGENOM" id="CLU_010194_2_9_1"/>
<keyword evidence="4" id="KW-1185">Reference proteome</keyword>
<keyword evidence="2" id="KW-0472">Membrane</keyword>
<dbReference type="GO" id="GO:0008202">
    <property type="term" value="P:steroid metabolic process"/>
    <property type="evidence" value="ECO:0007669"/>
    <property type="project" value="TreeGrafter"/>
</dbReference>
<evidence type="ECO:0000313" key="4">
    <source>
        <dbReference type="Proteomes" id="UP000030669"/>
    </source>
</evidence>
<dbReference type="SUPFAM" id="SSF51735">
    <property type="entry name" value="NAD(P)-binding Rossmann-fold domains"/>
    <property type="match status" value="1"/>
</dbReference>
<keyword evidence="2" id="KW-1133">Transmembrane helix</keyword>
<dbReference type="Gene3D" id="3.40.50.720">
    <property type="entry name" value="NAD(P)-binding Rossmann-like Domain"/>
    <property type="match status" value="1"/>
</dbReference>
<evidence type="ECO:0000256" key="1">
    <source>
        <dbReference type="SAM" id="MobiDB-lite"/>
    </source>
</evidence>
<dbReference type="GO" id="GO:0016491">
    <property type="term" value="F:oxidoreductase activity"/>
    <property type="evidence" value="ECO:0007669"/>
    <property type="project" value="TreeGrafter"/>
</dbReference>
<dbReference type="Proteomes" id="UP000030669">
    <property type="component" value="Unassembled WGS sequence"/>
</dbReference>
<dbReference type="RefSeq" id="XP_007865261.1">
    <property type="nucleotide sequence ID" value="XM_007867070.1"/>
</dbReference>
<evidence type="ECO:0000313" key="3">
    <source>
        <dbReference type="EMBL" id="EPQ56547.1"/>
    </source>
</evidence>
<evidence type="ECO:0000256" key="2">
    <source>
        <dbReference type="SAM" id="Phobius"/>
    </source>
</evidence>
<dbReference type="InterPro" id="IPR036291">
    <property type="entry name" value="NAD(P)-bd_dom_sf"/>
</dbReference>
<organism evidence="3 4">
    <name type="scientific">Gloeophyllum trabeum (strain ATCC 11539 / FP-39264 / Madison 617)</name>
    <name type="common">Brown rot fungus</name>
    <dbReference type="NCBI Taxonomy" id="670483"/>
    <lineage>
        <taxon>Eukaryota</taxon>
        <taxon>Fungi</taxon>
        <taxon>Dikarya</taxon>
        <taxon>Basidiomycota</taxon>
        <taxon>Agaricomycotina</taxon>
        <taxon>Agaricomycetes</taxon>
        <taxon>Gloeophyllales</taxon>
        <taxon>Gloeophyllaceae</taxon>
        <taxon>Gloeophyllum</taxon>
    </lineage>
</organism>
<dbReference type="InterPro" id="IPR002347">
    <property type="entry name" value="SDR_fam"/>
</dbReference>
<proteinExistence type="predicted"/>
<dbReference type="GeneID" id="19303935"/>
<feature type="transmembrane region" description="Helical" evidence="2">
    <location>
        <begin position="50"/>
        <end position="67"/>
    </location>
</feature>
<reference evidence="3 4" key="1">
    <citation type="journal article" date="2012" name="Science">
        <title>The Paleozoic origin of enzymatic lignin decomposition reconstructed from 31 fungal genomes.</title>
        <authorList>
            <person name="Floudas D."/>
            <person name="Binder M."/>
            <person name="Riley R."/>
            <person name="Barry K."/>
            <person name="Blanchette R.A."/>
            <person name="Henrissat B."/>
            <person name="Martinez A.T."/>
            <person name="Otillar R."/>
            <person name="Spatafora J.W."/>
            <person name="Yadav J.S."/>
            <person name="Aerts A."/>
            <person name="Benoit I."/>
            <person name="Boyd A."/>
            <person name="Carlson A."/>
            <person name="Copeland A."/>
            <person name="Coutinho P.M."/>
            <person name="de Vries R.P."/>
            <person name="Ferreira P."/>
            <person name="Findley K."/>
            <person name="Foster B."/>
            <person name="Gaskell J."/>
            <person name="Glotzer D."/>
            <person name="Gorecki P."/>
            <person name="Heitman J."/>
            <person name="Hesse C."/>
            <person name="Hori C."/>
            <person name="Igarashi K."/>
            <person name="Jurgens J.A."/>
            <person name="Kallen N."/>
            <person name="Kersten P."/>
            <person name="Kohler A."/>
            <person name="Kuees U."/>
            <person name="Kumar T.K.A."/>
            <person name="Kuo A."/>
            <person name="LaButti K."/>
            <person name="Larrondo L.F."/>
            <person name="Lindquist E."/>
            <person name="Ling A."/>
            <person name="Lombard V."/>
            <person name="Lucas S."/>
            <person name="Lundell T."/>
            <person name="Martin R."/>
            <person name="McLaughlin D.J."/>
            <person name="Morgenstern I."/>
            <person name="Morin E."/>
            <person name="Murat C."/>
            <person name="Nagy L.G."/>
            <person name="Nolan M."/>
            <person name="Ohm R.A."/>
            <person name="Patyshakuliyeva A."/>
            <person name="Rokas A."/>
            <person name="Ruiz-Duenas F.J."/>
            <person name="Sabat G."/>
            <person name="Salamov A."/>
            <person name="Samejima M."/>
            <person name="Schmutz J."/>
            <person name="Slot J.C."/>
            <person name="St John F."/>
            <person name="Stenlid J."/>
            <person name="Sun H."/>
            <person name="Sun S."/>
            <person name="Syed K."/>
            <person name="Tsang A."/>
            <person name="Wiebenga A."/>
            <person name="Young D."/>
            <person name="Pisabarro A."/>
            <person name="Eastwood D.C."/>
            <person name="Martin F."/>
            <person name="Cullen D."/>
            <person name="Grigoriev I.V."/>
            <person name="Hibbett D.S."/>
        </authorList>
    </citation>
    <scope>NUCLEOTIDE SEQUENCE [LARGE SCALE GENOMIC DNA]</scope>
    <source>
        <strain evidence="3 4">ATCC 11539</strain>
    </source>
</reference>
<feature type="region of interest" description="Disordered" evidence="1">
    <location>
        <begin position="313"/>
        <end position="340"/>
    </location>
</feature>
<dbReference type="OMA" id="QFAVHCF"/>
<accession>S7QB56</accession>
<dbReference type="KEGG" id="gtr:GLOTRDRAFT_138248"/>
<dbReference type="PANTHER" id="PTHR43313:SF1">
    <property type="entry name" value="3BETA-HYDROXYSTEROID DEHYDROGENASE DHS-16"/>
    <property type="match status" value="1"/>
</dbReference>
<keyword evidence="2" id="KW-0812">Transmembrane</keyword>
<dbReference type="AlphaFoldDB" id="S7QB56"/>
<sequence length="417" mass="45968">MSDQKYTERVVNVPPATQRHFANGSWLSFASLGLYALNRLYAWWSSVINYLNYGLLYLFLGGVPPTYHTRPRPKYGYTPAVFVTGAHDGIGRSIAFTLAESGYAVFAGVKNAEDIEDLNLRFEEYRNALRASPTGTQILGSLTPVVCDVLDPSSIQSAVRAVTNAIASDWKAKPFVSVVNVAGFCMVSPMELTSREDILRMMNLDLMAYIDVTKAFFPLLKRFQGRVVNVGSFGGFAPVPGWTTYNAVKSGIENLTRAWSLETSRTHGIRMATVRPGFVATAGIGPKIAQAIASYESSDTAIGFDSLGNALLPDAQPRSDDEKADVQSAGEYPSASAGRPNAWRDYEKMMRRNREMVELSMELGTPEVNVGKTVRDALTEPWMQPVYTVGVDALLRQMARDLLPEPLYEWAVLKVFT</sequence>
<dbReference type="eggNOG" id="KOG1610">
    <property type="taxonomic scope" value="Eukaryota"/>
</dbReference>
<dbReference type="OrthoDB" id="2595235at2759"/>
<dbReference type="EMBL" id="KB469300">
    <property type="protein sequence ID" value="EPQ56547.1"/>
    <property type="molecule type" value="Genomic_DNA"/>
</dbReference>
<protein>
    <submittedName>
        <fullName evidence="3">NAD P-binding protein</fullName>
    </submittedName>
</protein>
<dbReference type="PRINTS" id="PR00081">
    <property type="entry name" value="GDHRDH"/>
</dbReference>